<sequence>MSPPNAWPANLSETAKLAAQMAKISKLRSHTYAGAAIFLLDKNLGKPGPHPMARRGRRLLQAQNFIKSLPALRKYSDLGGEFAGKTTTGTDEWIIMIVKEQRRSRRWRGDLVRLLDVVRLEMESYLQALRYVRGGEGVGRCDVGVWLDECELDEEWVGDIGNTLDWIEDWCGGYSVRQGSKACGSEVVFGTAMKVGIVFQNLTRTRVTRSPRLRLDIELANYGEFHKILLDKVKKGECLL</sequence>
<dbReference type="GeneID" id="35603892"/>
<organism evidence="1 2">
    <name type="scientific">Ramularia collo-cygni</name>
    <dbReference type="NCBI Taxonomy" id="112498"/>
    <lineage>
        <taxon>Eukaryota</taxon>
        <taxon>Fungi</taxon>
        <taxon>Dikarya</taxon>
        <taxon>Ascomycota</taxon>
        <taxon>Pezizomycotina</taxon>
        <taxon>Dothideomycetes</taxon>
        <taxon>Dothideomycetidae</taxon>
        <taxon>Mycosphaerellales</taxon>
        <taxon>Mycosphaerellaceae</taxon>
        <taxon>Ramularia</taxon>
    </lineage>
</organism>
<dbReference type="RefSeq" id="XP_023629825.1">
    <property type="nucleotide sequence ID" value="XM_023774057.1"/>
</dbReference>
<evidence type="ECO:0000313" key="2">
    <source>
        <dbReference type="Proteomes" id="UP000225277"/>
    </source>
</evidence>
<evidence type="ECO:0000313" key="1">
    <source>
        <dbReference type="EMBL" id="CZT23101.1"/>
    </source>
</evidence>
<reference evidence="1 2" key="1">
    <citation type="submission" date="2016-03" db="EMBL/GenBank/DDBJ databases">
        <authorList>
            <person name="Ploux O."/>
        </authorList>
    </citation>
    <scope>NUCLEOTIDE SEQUENCE [LARGE SCALE GENOMIC DNA]</scope>
    <source>
        <strain evidence="1 2">URUG2</strain>
    </source>
</reference>
<proteinExistence type="predicted"/>
<dbReference type="Proteomes" id="UP000225277">
    <property type="component" value="Unassembled WGS sequence"/>
</dbReference>
<accession>A0A2D3VG31</accession>
<dbReference type="EMBL" id="FJUY01000015">
    <property type="protein sequence ID" value="CZT23101.1"/>
    <property type="molecule type" value="Genomic_DNA"/>
</dbReference>
<keyword evidence="2" id="KW-1185">Reference proteome</keyword>
<name>A0A2D3VG31_9PEZI</name>
<dbReference type="AlphaFoldDB" id="A0A2D3VG31"/>
<gene>
    <name evidence="1" type="ORF">RCC_08811</name>
</gene>
<protein>
    <submittedName>
        <fullName evidence="1">Uncharacterized protein</fullName>
    </submittedName>
</protein>